<proteinExistence type="predicted"/>
<dbReference type="SUPFAM" id="SSF52091">
    <property type="entry name" value="SpoIIaa-like"/>
    <property type="match status" value="1"/>
</dbReference>
<name>A0A9X3N514_9ACTN</name>
<organism evidence="2 3">
    <name type="scientific">Solirubrobacter ginsenosidimutans</name>
    <dbReference type="NCBI Taxonomy" id="490573"/>
    <lineage>
        <taxon>Bacteria</taxon>
        <taxon>Bacillati</taxon>
        <taxon>Actinomycetota</taxon>
        <taxon>Thermoleophilia</taxon>
        <taxon>Solirubrobacterales</taxon>
        <taxon>Solirubrobacteraceae</taxon>
        <taxon>Solirubrobacter</taxon>
    </lineage>
</organism>
<dbReference type="InterPro" id="IPR036513">
    <property type="entry name" value="STAS_dom_sf"/>
</dbReference>
<evidence type="ECO:0000313" key="3">
    <source>
        <dbReference type="Proteomes" id="UP001149140"/>
    </source>
</evidence>
<gene>
    <name evidence="2" type="ORF">OM076_43740</name>
</gene>
<dbReference type="RefSeq" id="WP_270046500.1">
    <property type="nucleotide sequence ID" value="NZ_JAPDOD010000095.1"/>
</dbReference>
<dbReference type="Gene3D" id="3.30.750.24">
    <property type="entry name" value="STAS domain"/>
    <property type="match status" value="1"/>
</dbReference>
<protein>
    <submittedName>
        <fullName evidence="2">STAS domain-containing protein</fullName>
    </submittedName>
</protein>
<dbReference type="PROSITE" id="PS50801">
    <property type="entry name" value="STAS"/>
    <property type="match status" value="1"/>
</dbReference>
<dbReference type="AlphaFoldDB" id="A0A9X3N514"/>
<keyword evidence="3" id="KW-1185">Reference proteome</keyword>
<comment type="caution">
    <text evidence="2">The sequence shown here is derived from an EMBL/GenBank/DDBJ whole genome shotgun (WGS) entry which is preliminary data.</text>
</comment>
<dbReference type="CDD" id="cd07043">
    <property type="entry name" value="STAS_anti-anti-sigma_factors"/>
    <property type="match status" value="1"/>
</dbReference>
<reference evidence="2" key="1">
    <citation type="submission" date="2022-10" db="EMBL/GenBank/DDBJ databases">
        <title>The WGS of Solirubrobacter ginsenosidimutans DSM 21036.</title>
        <authorList>
            <person name="Jiang Z."/>
        </authorList>
    </citation>
    <scope>NUCLEOTIDE SEQUENCE</scope>
    <source>
        <strain evidence="2">DSM 21036</strain>
    </source>
</reference>
<evidence type="ECO:0000313" key="2">
    <source>
        <dbReference type="EMBL" id="MDA0167253.1"/>
    </source>
</evidence>
<feature type="domain" description="STAS" evidence="1">
    <location>
        <begin position="16"/>
        <end position="110"/>
    </location>
</feature>
<dbReference type="InterPro" id="IPR058548">
    <property type="entry name" value="MlaB-like_STAS"/>
</dbReference>
<accession>A0A9X3N514</accession>
<dbReference type="EMBL" id="JAPDOD010000095">
    <property type="protein sequence ID" value="MDA0167253.1"/>
    <property type="molecule type" value="Genomic_DNA"/>
</dbReference>
<dbReference type="Pfam" id="PF13466">
    <property type="entry name" value="STAS_2"/>
    <property type="match status" value="1"/>
</dbReference>
<evidence type="ECO:0000259" key="1">
    <source>
        <dbReference type="PROSITE" id="PS50801"/>
    </source>
</evidence>
<dbReference type="InterPro" id="IPR002645">
    <property type="entry name" value="STAS_dom"/>
</dbReference>
<dbReference type="Proteomes" id="UP001149140">
    <property type="component" value="Unassembled WGS sequence"/>
</dbReference>
<sequence length="110" mass="11658">MNGISLGATIRLLPAGELDLATAPDLDRALRAAQQRASDVTLDLRDLGFMDCSSLVLLTAACDRARRSGGAFHIRRGAAPIIDRLFTLTGIDGLLQPPAPRPDPRSPPTS</sequence>